<dbReference type="Proteomes" id="UP000748881">
    <property type="component" value="Unassembled WGS sequence"/>
</dbReference>
<dbReference type="RefSeq" id="WP_024400771.1">
    <property type="nucleotide sequence ID" value="NZ_CEEK01000016.1"/>
</dbReference>
<reference evidence="3" key="2">
    <citation type="submission" date="2020-05" db="EMBL/GenBank/DDBJ databases">
        <title>Linking phenotype, genotype and ecology: antimicrobial resistance in the zoonotic pathogen Streptococcus suis.</title>
        <authorList>
            <person name="Hadjirin N.F."/>
            <person name="Miller E.L."/>
            <person name="Murray G.R."/>
            <person name="Yen P.L.K."/>
            <person name="Phuc H.D."/>
            <person name="Wileman T.M."/>
            <person name="Hernandez-Garcia J."/>
            <person name="Williamson S.M."/>
            <person name="Parkhill J."/>
            <person name="Maskell D.J."/>
            <person name="Zhou R."/>
            <person name="Fittipaldi N."/>
            <person name="Gottschalk M."/>
            <person name="Tucker A.D.W."/>
            <person name="Hoa N.T."/>
            <person name="Welch J."/>
            <person name="Weinert L.A."/>
        </authorList>
    </citation>
    <scope>NUCLEOTIDE SEQUENCE</scope>
    <source>
        <strain evidence="3">TMW_SS111</strain>
    </source>
</reference>
<dbReference type="EMBL" id="FIIR01000005">
    <property type="protein sequence ID" value="CYV73059.1"/>
    <property type="molecule type" value="Genomic_DNA"/>
</dbReference>
<dbReference type="NCBIfam" id="NF047389">
    <property type="entry name" value="ATPase_Sll1717"/>
    <property type="match status" value="1"/>
</dbReference>
<proteinExistence type="predicted"/>
<dbReference type="InterPro" id="IPR059206">
    <property type="entry name" value="Sll1717-like"/>
</dbReference>
<sequence length="504" mass="59052">MNINEVTIKDFNFGDVNGSEESQEPRFQDLYYDEGSKIENQVKSKKKFIIYGRKGTGKTLLASYINEKNKELVESSSKIVAYDEFILEKLKEFNYDSVKREEQSLFWRYFFLQQFADLIGEDLEKLSFWQVYQKNKIKKFIKDVKQQFWEVQQLIDETTVGSEVSSQLGTSVSDAGSHIGTRISSSNTRTIHGSVSPYFKKYQILESLIEDYLSKSSKKYTIFFDDLDRLEETIPREEFLYLMISMINGAHALNKKLPDNSKIVILLRSDVIKLLFGKSGDINKLVTSGGVELRWYDSNSKASANPLMKMIFYKMSQSIDGEIPLEVIREQFFSRKETVFTYIMARTFGRPRDVVAFFNIYKDRFPDDRKILIDHLRESEKEYSEWFYREISNELKMTGEFDEIDEVIRAISELGKGEFTYHKLRDFLIKRERNCDKLLSYLSILVNQGVLGIRLHSGNVEFRYRDFNIDKPVNIHTIFVVHYGLRKLFSTGIDKSKEPNISYE</sequence>
<dbReference type="AlphaFoldDB" id="A0A0Z8KKH0"/>
<dbReference type="Gene3D" id="3.40.50.300">
    <property type="entry name" value="P-loop containing nucleotide triphosphate hydrolases"/>
    <property type="match status" value="1"/>
</dbReference>
<evidence type="ECO:0008006" key="6">
    <source>
        <dbReference type="Google" id="ProtNLM"/>
    </source>
</evidence>
<evidence type="ECO:0000313" key="4">
    <source>
        <dbReference type="Proteomes" id="UP000069831"/>
    </source>
</evidence>
<dbReference type="EMBL" id="JABLKP010000005">
    <property type="protein sequence ID" value="NQP83194.1"/>
    <property type="molecule type" value="Genomic_DNA"/>
</dbReference>
<dbReference type="Proteomes" id="UP000069831">
    <property type="component" value="Unassembled WGS sequence"/>
</dbReference>
<gene>
    <name evidence="1" type="ORF">ERS132440_00205</name>
    <name evidence="2" type="ORF">ERS132457_00742</name>
    <name evidence="3" type="ORF">HO898_05465</name>
</gene>
<organism evidence="2 4">
    <name type="scientific">Streptococcus suis</name>
    <dbReference type="NCBI Taxonomy" id="1307"/>
    <lineage>
        <taxon>Bacteria</taxon>
        <taxon>Bacillati</taxon>
        <taxon>Bacillota</taxon>
        <taxon>Bacilli</taxon>
        <taxon>Lactobacillales</taxon>
        <taxon>Streptococcaceae</taxon>
        <taxon>Streptococcus</taxon>
    </lineage>
</organism>
<evidence type="ECO:0000313" key="1">
    <source>
        <dbReference type="EMBL" id="CYV36181.1"/>
    </source>
</evidence>
<dbReference type="SUPFAM" id="SSF52540">
    <property type="entry name" value="P-loop containing nucleoside triphosphate hydrolases"/>
    <property type="match status" value="1"/>
</dbReference>
<reference evidence="4 5" key="1">
    <citation type="submission" date="2016-02" db="EMBL/GenBank/DDBJ databases">
        <authorList>
            <consortium name="Pathogen Informatics"/>
        </authorList>
    </citation>
    <scope>NUCLEOTIDE SEQUENCE [LARGE SCALE GENOMIC DNA]</scope>
    <source>
        <strain evidence="1 5">LSS78</strain>
        <strain evidence="2 4">LSS95</strain>
    </source>
</reference>
<name>A0A0Z8KKH0_STRSU</name>
<evidence type="ECO:0000313" key="3">
    <source>
        <dbReference type="EMBL" id="NQP83194.1"/>
    </source>
</evidence>
<protein>
    <recommendedName>
        <fullName evidence="6">FunZ protein</fullName>
    </recommendedName>
</protein>
<evidence type="ECO:0000313" key="5">
    <source>
        <dbReference type="Proteomes" id="UP000074356"/>
    </source>
</evidence>
<dbReference type="InterPro" id="IPR027417">
    <property type="entry name" value="P-loop_NTPase"/>
</dbReference>
<dbReference type="Proteomes" id="UP000074356">
    <property type="component" value="Unassembled WGS sequence"/>
</dbReference>
<evidence type="ECO:0000313" key="2">
    <source>
        <dbReference type="EMBL" id="CYV73059.1"/>
    </source>
</evidence>
<accession>A0A0Z8KKH0</accession>
<dbReference type="EMBL" id="FIIB01000001">
    <property type="protein sequence ID" value="CYV36181.1"/>
    <property type="molecule type" value="Genomic_DNA"/>
</dbReference>